<organism evidence="12 13">
    <name type="scientific">Thiomonas arsenitoxydans (strain DSM 22701 / CIP 110005 / 3As)</name>
    <dbReference type="NCBI Taxonomy" id="426114"/>
    <lineage>
        <taxon>Bacteria</taxon>
        <taxon>Pseudomonadati</taxon>
        <taxon>Pseudomonadota</taxon>
        <taxon>Betaproteobacteria</taxon>
        <taxon>Burkholderiales</taxon>
        <taxon>Thiomonas</taxon>
    </lineage>
</organism>
<comment type="pathway">
    <text evidence="1 9">Porphyrin-containing compound metabolism; protoporphyrin-IX biosynthesis; coproporphyrinogen-III from 5-aminolevulinate: step 3/4.</text>
</comment>
<evidence type="ECO:0000256" key="7">
    <source>
        <dbReference type="ARBA" id="ARBA00040167"/>
    </source>
</evidence>
<dbReference type="SUPFAM" id="SSF69618">
    <property type="entry name" value="HemD-like"/>
    <property type="match status" value="2"/>
</dbReference>
<dbReference type="GO" id="GO:0006780">
    <property type="term" value="P:uroporphyrinogen III biosynthetic process"/>
    <property type="evidence" value="ECO:0007669"/>
    <property type="project" value="UniProtKB-UniRule"/>
</dbReference>
<evidence type="ECO:0000313" key="13">
    <source>
        <dbReference type="Proteomes" id="UP000664800"/>
    </source>
</evidence>
<dbReference type="PANTHER" id="PTHR38042">
    <property type="entry name" value="UROPORPHYRINOGEN-III SYNTHASE, CHLOROPLASTIC"/>
    <property type="match status" value="1"/>
</dbReference>
<dbReference type="GO" id="GO:0004852">
    <property type="term" value="F:uroporphyrinogen-III synthase activity"/>
    <property type="evidence" value="ECO:0007669"/>
    <property type="project" value="UniProtKB-UniRule"/>
</dbReference>
<evidence type="ECO:0000256" key="10">
    <source>
        <dbReference type="SAM" id="MobiDB-lite"/>
    </source>
</evidence>
<dbReference type="Pfam" id="PF02602">
    <property type="entry name" value="HEM4"/>
    <property type="match status" value="2"/>
</dbReference>
<comment type="similarity">
    <text evidence="2 9">Belongs to the uroporphyrinogen-III synthase family.</text>
</comment>
<gene>
    <name evidence="12" type="ORF">J0I24_12520</name>
</gene>
<evidence type="ECO:0000256" key="4">
    <source>
        <dbReference type="ARBA" id="ARBA00023239"/>
    </source>
</evidence>
<evidence type="ECO:0000256" key="8">
    <source>
        <dbReference type="ARBA" id="ARBA00048617"/>
    </source>
</evidence>
<comment type="function">
    <text evidence="6 9">Catalyzes cyclization of the linear tetrapyrrole, hydroxymethylbilane, to the macrocyclic uroporphyrinogen III.</text>
</comment>
<feature type="compositionally biased region" description="Low complexity" evidence="10">
    <location>
        <begin position="122"/>
        <end position="132"/>
    </location>
</feature>
<dbReference type="InterPro" id="IPR039793">
    <property type="entry name" value="UROS/Hem4"/>
</dbReference>
<dbReference type="EC" id="4.2.1.75" evidence="3 9"/>
<evidence type="ECO:0000259" key="11">
    <source>
        <dbReference type="Pfam" id="PF02602"/>
    </source>
</evidence>
<accession>A0A8I1MWZ3</accession>
<dbReference type="CDD" id="cd06578">
    <property type="entry name" value="HemD"/>
    <property type="match status" value="1"/>
</dbReference>
<protein>
    <recommendedName>
        <fullName evidence="7 9">Uroporphyrinogen-III synthase</fullName>
        <ecNumber evidence="3 9">4.2.1.75</ecNumber>
    </recommendedName>
</protein>
<feature type="domain" description="Tetrapyrrole biosynthesis uroporphyrinogen III synthase" evidence="11">
    <location>
        <begin position="203"/>
        <end position="308"/>
    </location>
</feature>
<dbReference type="PANTHER" id="PTHR38042:SF1">
    <property type="entry name" value="UROPORPHYRINOGEN-III SYNTHASE, CHLOROPLASTIC"/>
    <property type="match status" value="1"/>
</dbReference>
<dbReference type="AlphaFoldDB" id="A0A8I1MWZ3"/>
<evidence type="ECO:0000313" key="12">
    <source>
        <dbReference type="EMBL" id="MBN8745113.1"/>
    </source>
</evidence>
<dbReference type="InterPro" id="IPR036108">
    <property type="entry name" value="4pyrrol_syn_uPrphyn_synt_sf"/>
</dbReference>
<dbReference type="Gene3D" id="3.40.50.10090">
    <property type="match status" value="2"/>
</dbReference>
<reference evidence="12" key="1">
    <citation type="submission" date="2021-02" db="EMBL/GenBank/DDBJ databases">
        <title>Thiocyanate and organic carbon inputs drive convergent selection for specific autotrophic Afipia and Thiobacillus strains within complex microbiomes.</title>
        <authorList>
            <person name="Huddy R.J."/>
            <person name="Sachdeva R."/>
            <person name="Kadzinga F."/>
            <person name="Kantor R.S."/>
            <person name="Harrison S.T.L."/>
            <person name="Banfield J.F."/>
        </authorList>
    </citation>
    <scope>NUCLEOTIDE SEQUENCE</scope>
    <source>
        <strain evidence="12">SCN18_13_7_16_R3_B_64_19</strain>
    </source>
</reference>
<dbReference type="InterPro" id="IPR003754">
    <property type="entry name" value="4pyrrol_synth_uPrphyn_synth"/>
</dbReference>
<evidence type="ECO:0000256" key="9">
    <source>
        <dbReference type="RuleBase" id="RU366031"/>
    </source>
</evidence>
<feature type="domain" description="Tetrapyrrole biosynthesis uroporphyrinogen III synthase" evidence="11">
    <location>
        <begin position="20"/>
        <end position="100"/>
    </location>
</feature>
<evidence type="ECO:0000256" key="6">
    <source>
        <dbReference type="ARBA" id="ARBA00037589"/>
    </source>
</evidence>
<dbReference type="GO" id="GO:0006782">
    <property type="term" value="P:protoporphyrinogen IX biosynthetic process"/>
    <property type="evidence" value="ECO:0007669"/>
    <property type="project" value="UniProtKB-UniRule"/>
</dbReference>
<proteinExistence type="inferred from homology"/>
<evidence type="ECO:0000256" key="3">
    <source>
        <dbReference type="ARBA" id="ARBA00013109"/>
    </source>
</evidence>
<keyword evidence="5 9" id="KW-0627">Porphyrin biosynthesis</keyword>
<evidence type="ECO:0000256" key="2">
    <source>
        <dbReference type="ARBA" id="ARBA00008133"/>
    </source>
</evidence>
<dbReference type="EMBL" id="JAFKMR010000024">
    <property type="protein sequence ID" value="MBN8745113.1"/>
    <property type="molecule type" value="Genomic_DNA"/>
</dbReference>
<dbReference type="RefSeq" id="WP_276731472.1">
    <property type="nucleotide sequence ID" value="NZ_JAFKMR010000024.1"/>
</dbReference>
<keyword evidence="4 9" id="KW-0456">Lyase</keyword>
<evidence type="ECO:0000256" key="5">
    <source>
        <dbReference type="ARBA" id="ARBA00023244"/>
    </source>
</evidence>
<name>A0A8I1MWZ3_THIA3</name>
<sequence>MLNTTLISTRASSQSGGAHEILAAAGVQMLDFPLQHIGPPGDLPRFHAALAALPQTDLAIPVSPTAVAAVFAALRQPWPARCAIGVVGEGSLRAVRRALTAQPDDAPWPRLIAPGAAPPGPGLAQPAPRGGQENLGRPGVFLRAPQGRASPSPPPEGVKETWGRPCVSLRGDEPGGEGDSEALWNALQLAFAPGPVASFPWAGRHALIFRGGPGRDLLQRKLEAAGAKVKVIEAYSRLAPEYNAQTAALLQSALGSGGWWLFSSTEAVHNLQRLLEAAGLDAAVLHPQRALAIHPRIASALSEAGFGRVELTRAPLEEVLSTLHRLAAAPSLTPRMPA</sequence>
<comment type="catalytic activity">
    <reaction evidence="8 9">
        <text>hydroxymethylbilane = uroporphyrinogen III + H2O</text>
        <dbReference type="Rhea" id="RHEA:18965"/>
        <dbReference type="ChEBI" id="CHEBI:15377"/>
        <dbReference type="ChEBI" id="CHEBI:57308"/>
        <dbReference type="ChEBI" id="CHEBI:57845"/>
        <dbReference type="EC" id="4.2.1.75"/>
    </reaction>
</comment>
<dbReference type="Proteomes" id="UP000664800">
    <property type="component" value="Unassembled WGS sequence"/>
</dbReference>
<evidence type="ECO:0000256" key="1">
    <source>
        <dbReference type="ARBA" id="ARBA00004772"/>
    </source>
</evidence>
<comment type="caution">
    <text evidence="12">The sequence shown here is derived from an EMBL/GenBank/DDBJ whole genome shotgun (WGS) entry which is preliminary data.</text>
</comment>
<feature type="region of interest" description="Disordered" evidence="10">
    <location>
        <begin position="106"/>
        <end position="165"/>
    </location>
</feature>